<evidence type="ECO:0000256" key="2">
    <source>
        <dbReference type="ARBA" id="ARBA00005695"/>
    </source>
</evidence>
<dbReference type="NCBIfam" id="TIGR01409">
    <property type="entry name" value="TAT_signal_seq"/>
    <property type="match status" value="1"/>
</dbReference>
<comment type="subcellular location">
    <subcellularLocation>
        <location evidence="1">Periplasm</location>
    </subcellularLocation>
</comment>
<keyword evidence="4" id="KW-0732">Signal</keyword>
<dbReference type="CDD" id="cd08503">
    <property type="entry name" value="PBP2_NikA_DppA_OppA_like_17"/>
    <property type="match status" value="1"/>
</dbReference>
<dbReference type="InterPro" id="IPR030678">
    <property type="entry name" value="Peptide/Ni-bd"/>
</dbReference>
<dbReference type="InterPro" id="IPR019546">
    <property type="entry name" value="TAT_signal_bac_arc"/>
</dbReference>
<dbReference type="PANTHER" id="PTHR30290:SF10">
    <property type="entry name" value="PERIPLASMIC OLIGOPEPTIDE-BINDING PROTEIN-RELATED"/>
    <property type="match status" value="1"/>
</dbReference>
<geneLocation type="plasmid" evidence="6 7">
    <name>unnamed2</name>
</geneLocation>
<evidence type="ECO:0000256" key="4">
    <source>
        <dbReference type="ARBA" id="ARBA00022729"/>
    </source>
</evidence>
<dbReference type="Gene3D" id="3.90.76.10">
    <property type="entry name" value="Dipeptide-binding Protein, Domain 1"/>
    <property type="match status" value="1"/>
</dbReference>
<dbReference type="PROSITE" id="PS51318">
    <property type="entry name" value="TAT"/>
    <property type="match status" value="1"/>
</dbReference>
<feature type="domain" description="Solute-binding protein family 5" evidence="5">
    <location>
        <begin position="103"/>
        <end position="460"/>
    </location>
</feature>
<evidence type="ECO:0000313" key="7">
    <source>
        <dbReference type="Proteomes" id="UP001230978"/>
    </source>
</evidence>
<reference evidence="6 7" key="1">
    <citation type="submission" date="2023-04" db="EMBL/GenBank/DDBJ databases">
        <title>YMD61, complete Genome.</title>
        <authorList>
            <person name="Zhang J."/>
        </authorList>
    </citation>
    <scope>NUCLEOTIDE SEQUENCE [LARGE SCALE GENOMIC DNA]</scope>
    <source>
        <strain evidence="6 7">YMD61</strain>
        <plasmid evidence="6 7">unnamed2</plasmid>
    </source>
</reference>
<dbReference type="EMBL" id="CP124537">
    <property type="protein sequence ID" value="WGV18387.1"/>
    <property type="molecule type" value="Genomic_DNA"/>
</dbReference>
<accession>A0ABY8QDQ8</accession>
<protein>
    <submittedName>
        <fullName evidence="6">ABC transporter substrate-binding protein</fullName>
    </submittedName>
</protein>
<dbReference type="RefSeq" id="WP_281470567.1">
    <property type="nucleotide sequence ID" value="NZ_CP124537.1"/>
</dbReference>
<evidence type="ECO:0000256" key="3">
    <source>
        <dbReference type="ARBA" id="ARBA00022448"/>
    </source>
</evidence>
<keyword evidence="3" id="KW-0813">Transport</keyword>
<comment type="similarity">
    <text evidence="2">Belongs to the bacterial solute-binding protein 5 family.</text>
</comment>
<evidence type="ECO:0000256" key="1">
    <source>
        <dbReference type="ARBA" id="ARBA00004418"/>
    </source>
</evidence>
<organism evidence="6 7">
    <name type="scientific">Fuscovulum ytuae</name>
    <dbReference type="NCBI Taxonomy" id="3042299"/>
    <lineage>
        <taxon>Bacteria</taxon>
        <taxon>Pseudomonadati</taxon>
        <taxon>Pseudomonadota</taxon>
        <taxon>Alphaproteobacteria</taxon>
        <taxon>Rhodobacterales</taxon>
        <taxon>Paracoccaceae</taxon>
        <taxon>Fuscovulum</taxon>
    </lineage>
</organism>
<dbReference type="PANTHER" id="PTHR30290">
    <property type="entry name" value="PERIPLASMIC BINDING COMPONENT OF ABC TRANSPORTER"/>
    <property type="match status" value="1"/>
</dbReference>
<evidence type="ECO:0000313" key="6">
    <source>
        <dbReference type="EMBL" id="WGV18387.1"/>
    </source>
</evidence>
<evidence type="ECO:0000259" key="5">
    <source>
        <dbReference type="Pfam" id="PF00496"/>
    </source>
</evidence>
<keyword evidence="6" id="KW-0614">Plasmid</keyword>
<name>A0ABY8QDQ8_9RHOB</name>
<gene>
    <name evidence="6" type="ORF">QF092_19365</name>
</gene>
<dbReference type="InterPro" id="IPR006311">
    <property type="entry name" value="TAT_signal"/>
</dbReference>
<dbReference type="InterPro" id="IPR000914">
    <property type="entry name" value="SBP_5_dom"/>
</dbReference>
<proteinExistence type="inferred from homology"/>
<dbReference type="Pfam" id="PF00496">
    <property type="entry name" value="SBP_bac_5"/>
    <property type="match status" value="1"/>
</dbReference>
<dbReference type="Gene3D" id="3.10.105.10">
    <property type="entry name" value="Dipeptide-binding Protein, Domain 3"/>
    <property type="match status" value="1"/>
</dbReference>
<keyword evidence="7" id="KW-1185">Reference proteome</keyword>
<dbReference type="Gene3D" id="3.40.190.10">
    <property type="entry name" value="Periplasmic binding protein-like II"/>
    <property type="match status" value="1"/>
</dbReference>
<dbReference type="PIRSF" id="PIRSF002741">
    <property type="entry name" value="MppA"/>
    <property type="match status" value="1"/>
</dbReference>
<dbReference type="Proteomes" id="UP001230978">
    <property type="component" value="Plasmid unnamed2"/>
</dbReference>
<dbReference type="InterPro" id="IPR039424">
    <property type="entry name" value="SBP_5"/>
</dbReference>
<sequence length="542" mass="59507">MTQNVSETRKRLFETLVKSSREGRIDRREFLALSSVLGLGAAVGLSMAPHAAMAQTPKRGGVLRVGQQVLAINDPRVYDWPQKANVARQFCEPLVRWQPDGSFTPSLLESWEVSDDARTYTLKVRQNATWTNGDAFTADDVVFNIRRMADATVEGNSMATRLVALRNGEEKTAAEDAVVKLDDFTVQLNLRNPDITLIPSFGDYPALCVHPSFPDGGDLAQAPIGTGAFELVSFEVGVRAVVKRRENGAWWGGEAYLDGIEFIDLGTDESAFLAAFSGGEIDMNDETSPDFADANDAAGLVRESAVTATTMVARMNTQVAPFTDVRVRQAMQLAVDNAVVLELGVAGLGSVAENHHVAPVHPEYAEIPKVAPDPAKALAMLTEAGHAETEIELISIDEGWLATTSDAIAGQLRDAGVKVKRTVLPGATFWDGWTKYPFSTTSWGARPLGVQIYALAYRSGEAWNESAHSNPEFDAKLEQALGIFDPDKRRPLMAEMQKMLQDSGVIIQPYWNELIMHRIEAVQGYRRHPLREMHLEAVWLDR</sequence>
<dbReference type="SUPFAM" id="SSF53850">
    <property type="entry name" value="Periplasmic binding protein-like II"/>
    <property type="match status" value="1"/>
</dbReference>